<dbReference type="AlphaFoldDB" id="A0AAU9ILM5"/>
<name>A0AAU9ILM5_9CILI</name>
<dbReference type="EMBL" id="CAJZBQ010000012">
    <property type="protein sequence ID" value="CAG9314656.1"/>
    <property type="molecule type" value="Genomic_DNA"/>
</dbReference>
<accession>A0AAU9ILM5</accession>
<evidence type="ECO:0000313" key="1">
    <source>
        <dbReference type="EMBL" id="CAG9314656.1"/>
    </source>
</evidence>
<sequence length="76" mass="8144">MSILEACSKSKTLIVFRLWGSSSKMHSGLSVLCIMLCSCMKETASRSCSVTFAALASGRHFPSGISLERSPPEQSS</sequence>
<dbReference type="Proteomes" id="UP001162131">
    <property type="component" value="Unassembled WGS sequence"/>
</dbReference>
<evidence type="ECO:0008006" key="3">
    <source>
        <dbReference type="Google" id="ProtNLM"/>
    </source>
</evidence>
<protein>
    <recommendedName>
        <fullName evidence="3">Secreted protein</fullName>
    </recommendedName>
</protein>
<reference evidence="1" key="1">
    <citation type="submission" date="2021-09" db="EMBL/GenBank/DDBJ databases">
        <authorList>
            <consortium name="AG Swart"/>
            <person name="Singh M."/>
            <person name="Singh A."/>
            <person name="Seah K."/>
            <person name="Emmerich C."/>
        </authorList>
    </citation>
    <scope>NUCLEOTIDE SEQUENCE</scope>
    <source>
        <strain evidence="1">ATCC30299</strain>
    </source>
</reference>
<keyword evidence="2" id="KW-1185">Reference proteome</keyword>
<gene>
    <name evidence="1" type="ORF">BSTOLATCC_MIC11656</name>
</gene>
<evidence type="ECO:0000313" key="2">
    <source>
        <dbReference type="Proteomes" id="UP001162131"/>
    </source>
</evidence>
<comment type="caution">
    <text evidence="1">The sequence shown here is derived from an EMBL/GenBank/DDBJ whole genome shotgun (WGS) entry which is preliminary data.</text>
</comment>
<proteinExistence type="predicted"/>
<organism evidence="1 2">
    <name type="scientific">Blepharisma stoltei</name>
    <dbReference type="NCBI Taxonomy" id="1481888"/>
    <lineage>
        <taxon>Eukaryota</taxon>
        <taxon>Sar</taxon>
        <taxon>Alveolata</taxon>
        <taxon>Ciliophora</taxon>
        <taxon>Postciliodesmatophora</taxon>
        <taxon>Heterotrichea</taxon>
        <taxon>Heterotrichida</taxon>
        <taxon>Blepharismidae</taxon>
        <taxon>Blepharisma</taxon>
    </lineage>
</organism>